<feature type="domain" description="NodB homology" evidence="3">
    <location>
        <begin position="110"/>
        <end position="290"/>
    </location>
</feature>
<dbReference type="GO" id="GO:0016020">
    <property type="term" value="C:membrane"/>
    <property type="evidence" value="ECO:0007669"/>
    <property type="project" value="TreeGrafter"/>
</dbReference>
<gene>
    <name evidence="4" type="ordered locus">Theco_1882</name>
</gene>
<dbReference type="KEGG" id="tco:Theco_1882"/>
<dbReference type="PANTHER" id="PTHR10587:SF80">
    <property type="entry name" value="CHITOOLIGOSACCHARIDE DEACETYLASE"/>
    <property type="match status" value="1"/>
</dbReference>
<dbReference type="CDD" id="cd10917">
    <property type="entry name" value="CE4_NodB_like_6s_7s"/>
    <property type="match status" value="1"/>
</dbReference>
<dbReference type="PROSITE" id="PS51677">
    <property type="entry name" value="NODB"/>
    <property type="match status" value="1"/>
</dbReference>
<dbReference type="AlphaFoldDB" id="L0EDW9"/>
<dbReference type="SUPFAM" id="SSF88713">
    <property type="entry name" value="Glycoside hydrolase/deacetylase"/>
    <property type="match status" value="1"/>
</dbReference>
<organism evidence="4 5">
    <name type="scientific">Thermobacillus composti (strain DSM 18247 / JCM 13945 / KWC4)</name>
    <dbReference type="NCBI Taxonomy" id="717605"/>
    <lineage>
        <taxon>Bacteria</taxon>
        <taxon>Bacillati</taxon>
        <taxon>Bacillota</taxon>
        <taxon>Bacilli</taxon>
        <taxon>Bacillales</taxon>
        <taxon>Paenibacillaceae</taxon>
        <taxon>Thermobacillus</taxon>
    </lineage>
</organism>
<evidence type="ECO:0000313" key="4">
    <source>
        <dbReference type="EMBL" id="AGA58012.1"/>
    </source>
</evidence>
<dbReference type="InterPro" id="IPR050248">
    <property type="entry name" value="Polysacc_deacetylase_ArnD"/>
</dbReference>
<keyword evidence="4" id="KW-0326">Glycosidase</keyword>
<protein>
    <submittedName>
        <fullName evidence="4">Putative xylanase/chitin deacetylase</fullName>
    </submittedName>
</protein>
<feature type="compositionally biased region" description="Low complexity" evidence="1">
    <location>
        <begin position="33"/>
        <end position="44"/>
    </location>
</feature>
<dbReference type="HOGENOM" id="CLU_021264_1_0_9"/>
<dbReference type="STRING" id="717605.Theco_1882"/>
<dbReference type="GO" id="GO:0045493">
    <property type="term" value="P:xylan catabolic process"/>
    <property type="evidence" value="ECO:0007669"/>
    <property type="project" value="UniProtKB-KW"/>
</dbReference>
<dbReference type="PROSITE" id="PS51257">
    <property type="entry name" value="PROKAR_LIPOPROTEIN"/>
    <property type="match status" value="1"/>
</dbReference>
<feature type="signal peptide" evidence="2">
    <location>
        <begin position="1"/>
        <end position="23"/>
    </location>
</feature>
<dbReference type="GO" id="GO:0016810">
    <property type="term" value="F:hydrolase activity, acting on carbon-nitrogen (but not peptide) bonds"/>
    <property type="evidence" value="ECO:0007669"/>
    <property type="project" value="InterPro"/>
</dbReference>
<dbReference type="RefSeq" id="WP_015254763.1">
    <property type="nucleotide sequence ID" value="NC_019897.1"/>
</dbReference>
<keyword evidence="5" id="KW-1185">Reference proteome</keyword>
<evidence type="ECO:0000313" key="5">
    <source>
        <dbReference type="Proteomes" id="UP000010795"/>
    </source>
</evidence>
<evidence type="ECO:0000256" key="1">
    <source>
        <dbReference type="SAM" id="MobiDB-lite"/>
    </source>
</evidence>
<dbReference type="PANTHER" id="PTHR10587">
    <property type="entry name" value="GLYCOSYL TRANSFERASE-RELATED"/>
    <property type="match status" value="1"/>
</dbReference>
<keyword evidence="4" id="KW-0119">Carbohydrate metabolism</keyword>
<evidence type="ECO:0000256" key="2">
    <source>
        <dbReference type="SAM" id="SignalP"/>
    </source>
</evidence>
<dbReference type="InterPro" id="IPR002509">
    <property type="entry name" value="NODB_dom"/>
</dbReference>
<sequence length="310" mass="33118">MRKPALALAAAMLLMTSCGQGTADSNGAEIQMDDAGLGNAGAADETVQPGAENAADSGAGESDESEDPGSSEGETGADGDEDTASAPAAPQYRMNGAYRFEPIDETAASKVVLLTFDDGPKDRAILEQMLDALDNHQAKAVFFVNGYRAVKQPELLELIHERGHMIGNHSWGHIDLKKENEETVRDQIGRVQQLVEETIGEAPKMFRPPFGSGGEYVRGIALEFGLLFTTWSNGSLDWDSSTKNKPDAVIQNVLDQLHPGANILMHELPWTAEALDELLGKIEEAGYGFLDPALIEIPDPDLTNGEGNGA</sequence>
<dbReference type="Proteomes" id="UP000010795">
    <property type="component" value="Chromosome"/>
</dbReference>
<feature type="region of interest" description="Disordered" evidence="1">
    <location>
        <begin position="25"/>
        <end position="92"/>
    </location>
</feature>
<feature type="compositionally biased region" description="Acidic residues" evidence="1">
    <location>
        <begin position="61"/>
        <end position="83"/>
    </location>
</feature>
<keyword evidence="4" id="KW-0378">Hydrolase</keyword>
<proteinExistence type="predicted"/>
<name>L0EDW9_THECK</name>
<keyword evidence="4" id="KW-0624">Polysaccharide degradation</keyword>
<evidence type="ECO:0000259" key="3">
    <source>
        <dbReference type="PROSITE" id="PS51677"/>
    </source>
</evidence>
<accession>L0EDW9</accession>
<dbReference type="EMBL" id="CP003255">
    <property type="protein sequence ID" value="AGA58012.1"/>
    <property type="molecule type" value="Genomic_DNA"/>
</dbReference>
<feature type="chain" id="PRO_5003940932" evidence="2">
    <location>
        <begin position="24"/>
        <end position="310"/>
    </location>
</feature>
<dbReference type="Pfam" id="PF01522">
    <property type="entry name" value="Polysacc_deac_1"/>
    <property type="match status" value="1"/>
</dbReference>
<keyword evidence="2" id="KW-0732">Signal</keyword>
<dbReference type="GO" id="GO:0016798">
    <property type="term" value="F:hydrolase activity, acting on glycosyl bonds"/>
    <property type="evidence" value="ECO:0007669"/>
    <property type="project" value="UniProtKB-KW"/>
</dbReference>
<dbReference type="InterPro" id="IPR011330">
    <property type="entry name" value="Glyco_hydro/deAcase_b/a-brl"/>
</dbReference>
<reference evidence="5" key="1">
    <citation type="submission" date="2012-01" db="EMBL/GenBank/DDBJ databases">
        <title>Complete sequence of chromosome of Thermobacillus composti KWC4.</title>
        <authorList>
            <person name="Lucas S."/>
            <person name="Han J."/>
            <person name="Lapidus A."/>
            <person name="Cheng J.-F."/>
            <person name="Goodwin L."/>
            <person name="Pitluck S."/>
            <person name="Peters L."/>
            <person name="Ovchinnikova G."/>
            <person name="Teshima H."/>
            <person name="Detter J.C."/>
            <person name="Han C."/>
            <person name="Tapia R."/>
            <person name="Land M."/>
            <person name="Hauser L."/>
            <person name="Kyrpides N."/>
            <person name="Ivanova N."/>
            <person name="Pagani I."/>
            <person name="Anderson I."/>
            <person name="Woyke T."/>
        </authorList>
    </citation>
    <scope>NUCLEOTIDE SEQUENCE [LARGE SCALE GENOMIC DNA]</scope>
    <source>
        <strain evidence="5">DSM 18247 / JCM 13945 / KWC4</strain>
    </source>
</reference>
<dbReference type="eggNOG" id="COG0726">
    <property type="taxonomic scope" value="Bacteria"/>
</dbReference>
<dbReference type="Gene3D" id="3.20.20.370">
    <property type="entry name" value="Glycoside hydrolase/deacetylase"/>
    <property type="match status" value="1"/>
</dbReference>
<keyword evidence="4" id="KW-0858">Xylan degradation</keyword>